<evidence type="ECO:0000313" key="15">
    <source>
        <dbReference type="Proteomes" id="UP000289886"/>
    </source>
</evidence>
<keyword evidence="8 13" id="KW-1133">Transmembrane helix</keyword>
<dbReference type="PRINTS" id="PR02042">
    <property type="entry name" value="CCSMST1"/>
</dbReference>
<protein>
    <submittedName>
        <fullName evidence="14">Protein ccsmst1</fullName>
    </submittedName>
</protein>
<evidence type="ECO:0000256" key="3">
    <source>
        <dbReference type="ARBA" id="ARBA00022660"/>
    </source>
</evidence>
<feature type="region of interest" description="Disordered" evidence="12">
    <location>
        <begin position="45"/>
        <end position="71"/>
    </location>
</feature>
<reference evidence="14 15" key="1">
    <citation type="submission" date="2019-01" db="EMBL/GenBank/DDBJ databases">
        <title>Draft Genome and Complete Hox-Cluster Characterization of the Sterlet Sturgeon (Acipenser ruthenus).</title>
        <authorList>
            <person name="Wei Q."/>
        </authorList>
    </citation>
    <scope>NUCLEOTIDE SEQUENCE [LARGE SCALE GENOMIC DNA]</scope>
    <source>
        <strain evidence="14">WHYD16114868_AA</strain>
        <tissue evidence="14">Blood</tissue>
    </source>
</reference>
<keyword evidence="9" id="KW-0496">Mitochondrion</keyword>
<dbReference type="InterPro" id="IPR023248">
    <property type="entry name" value="UQCC4_vert"/>
</dbReference>
<dbReference type="Proteomes" id="UP000289886">
    <property type="component" value="Unassembled WGS sequence"/>
</dbReference>
<dbReference type="EMBL" id="SCEB01214899">
    <property type="protein sequence ID" value="RXM32380.1"/>
    <property type="molecule type" value="Genomic_DNA"/>
</dbReference>
<keyword evidence="10 13" id="KW-0472">Membrane</keyword>
<name>A0A444UB14_ACIRT</name>
<feature type="compositionally biased region" description="Basic and acidic residues" evidence="12">
    <location>
        <begin position="135"/>
        <end position="144"/>
    </location>
</feature>
<comment type="caution">
    <text evidence="14">The sequence shown here is derived from an EMBL/GenBank/DDBJ whole genome shotgun (WGS) entry which is preliminary data.</text>
</comment>
<evidence type="ECO:0000256" key="11">
    <source>
        <dbReference type="ARBA" id="ARBA00034713"/>
    </source>
</evidence>
<keyword evidence="4 13" id="KW-0812">Transmembrane</keyword>
<evidence type="ECO:0000256" key="7">
    <source>
        <dbReference type="ARBA" id="ARBA00022982"/>
    </source>
</evidence>
<keyword evidence="6" id="KW-0999">Mitochondrion inner membrane</keyword>
<accession>A0A444UB14</accession>
<keyword evidence="15" id="KW-1185">Reference proteome</keyword>
<evidence type="ECO:0000313" key="14">
    <source>
        <dbReference type="EMBL" id="RXM32380.1"/>
    </source>
</evidence>
<keyword evidence="2" id="KW-0813">Transport</keyword>
<keyword evidence="3" id="KW-0679">Respiratory chain</keyword>
<dbReference type="PANTHER" id="PTHR35268:SF1">
    <property type="entry name" value="UBIQUINOL-CYTOCHROME-C REDUCTASE COMPLEX ASSEMBLY FACTOR 4"/>
    <property type="match status" value="1"/>
</dbReference>
<evidence type="ECO:0000256" key="9">
    <source>
        <dbReference type="ARBA" id="ARBA00023128"/>
    </source>
</evidence>
<dbReference type="InterPro" id="IPR029160">
    <property type="entry name" value="UQCC4"/>
</dbReference>
<evidence type="ECO:0000256" key="1">
    <source>
        <dbReference type="ARBA" id="ARBA00004434"/>
    </source>
</evidence>
<evidence type="ECO:0000256" key="12">
    <source>
        <dbReference type="SAM" id="MobiDB-lite"/>
    </source>
</evidence>
<feature type="transmembrane region" description="Helical" evidence="13">
    <location>
        <begin position="87"/>
        <end position="106"/>
    </location>
</feature>
<gene>
    <name evidence="14" type="ORF">EOD39_6164</name>
</gene>
<keyword evidence="5" id="KW-0732">Signal</keyword>
<dbReference type="PANTHER" id="PTHR35268">
    <property type="entry name" value="PROTEIN CCSMST1"/>
    <property type="match status" value="1"/>
</dbReference>
<dbReference type="GO" id="GO:0005743">
    <property type="term" value="C:mitochondrial inner membrane"/>
    <property type="evidence" value="ECO:0007669"/>
    <property type="project" value="UniProtKB-SubCell"/>
</dbReference>
<evidence type="ECO:0000256" key="13">
    <source>
        <dbReference type="SAM" id="Phobius"/>
    </source>
</evidence>
<evidence type="ECO:0000256" key="4">
    <source>
        <dbReference type="ARBA" id="ARBA00022692"/>
    </source>
</evidence>
<comment type="similarity">
    <text evidence="11">Belongs to the UQCC4 family.</text>
</comment>
<keyword evidence="7" id="KW-0249">Electron transport</keyword>
<feature type="transmembrane region" description="Helical" evidence="13">
    <location>
        <begin position="6"/>
        <end position="27"/>
    </location>
</feature>
<evidence type="ECO:0000256" key="5">
    <source>
        <dbReference type="ARBA" id="ARBA00022729"/>
    </source>
</evidence>
<evidence type="ECO:0000256" key="10">
    <source>
        <dbReference type="ARBA" id="ARBA00023136"/>
    </source>
</evidence>
<comment type="subcellular location">
    <subcellularLocation>
        <location evidence="1">Mitochondrion inner membrane</location>
        <topology evidence="1">Single-pass membrane protein</topology>
    </subcellularLocation>
</comment>
<dbReference type="AlphaFoldDB" id="A0A444UB14"/>
<evidence type="ECO:0000256" key="8">
    <source>
        <dbReference type="ARBA" id="ARBA00022989"/>
    </source>
</evidence>
<sequence length="144" mass="16716">MLTNSLRVVVLADLVMLLSYYSIYLFCRKQDASRHLSSTAQLSRRSEPLNYEEEEKDPGPVKFTSSKASHRTWSVDQSLGSHFQRPWWNVLPISLIGLAILLWCFLREESDIDRELERSLSERFESQQPAQTETGKPEENSKPR</sequence>
<proteinExistence type="inferred from homology"/>
<dbReference type="Pfam" id="PF15013">
    <property type="entry name" value="CCSMST1"/>
    <property type="match status" value="1"/>
</dbReference>
<evidence type="ECO:0000256" key="2">
    <source>
        <dbReference type="ARBA" id="ARBA00022448"/>
    </source>
</evidence>
<feature type="region of interest" description="Disordered" evidence="12">
    <location>
        <begin position="118"/>
        <end position="144"/>
    </location>
</feature>
<organism evidence="14 15">
    <name type="scientific">Acipenser ruthenus</name>
    <name type="common">Sterlet sturgeon</name>
    <dbReference type="NCBI Taxonomy" id="7906"/>
    <lineage>
        <taxon>Eukaryota</taxon>
        <taxon>Metazoa</taxon>
        <taxon>Chordata</taxon>
        <taxon>Craniata</taxon>
        <taxon>Vertebrata</taxon>
        <taxon>Euteleostomi</taxon>
        <taxon>Actinopterygii</taxon>
        <taxon>Chondrostei</taxon>
        <taxon>Acipenseriformes</taxon>
        <taxon>Acipenseridae</taxon>
        <taxon>Acipenser</taxon>
    </lineage>
</organism>
<evidence type="ECO:0000256" key="6">
    <source>
        <dbReference type="ARBA" id="ARBA00022792"/>
    </source>
</evidence>